<dbReference type="InterPro" id="IPR058530">
    <property type="entry name" value="Baseplate_J-like_C"/>
</dbReference>
<dbReference type="InterPro" id="IPR052726">
    <property type="entry name" value="Phage_Baseplate_Hub"/>
</dbReference>
<evidence type="ECO:0000259" key="1">
    <source>
        <dbReference type="Pfam" id="PF26078"/>
    </source>
</evidence>
<sequence>MSNAQIIDMSKLPAPAVVVVPEFETILAALKADLVAAMPAEARSAVSDTLALESEPLTKWLERLAMQLVVERSDRNDSAHAVMLAYSRKGDLDQLAVFYGVQRLVITPANPAAIPPVAAVYEDDETFRARIQLAPRGYSVAGPVGAYVFHAKTADGQILDAAATSPTPGRVVVSVLSRVGSGVPSQALLNAVSAAVNADDIRPLTDEVIVQAATIVNYQIAAKIYTLPGPDSSSVLTTAQQRVAAYAESMHRIGRRPTLSGIYAALHIEGVDRVELTSPTADVVVGETQASWCTAINVTHGGIVG</sequence>
<dbReference type="Proteomes" id="UP000028782">
    <property type="component" value="Chromosome"/>
</dbReference>
<protein>
    <submittedName>
        <fullName evidence="3">Baseplate assembly protein</fullName>
    </submittedName>
</protein>
<evidence type="ECO:0000313" key="3">
    <source>
        <dbReference type="EMBL" id="AIJ48853.1"/>
    </source>
</evidence>
<dbReference type="HOGENOM" id="CLU_046415_0_0_4"/>
<dbReference type="InterPro" id="IPR058531">
    <property type="entry name" value="Baseplate_J_M"/>
</dbReference>
<dbReference type="EMBL" id="CP006704">
    <property type="protein sequence ID" value="AIJ48853.1"/>
    <property type="molecule type" value="Genomic_DNA"/>
</dbReference>
<dbReference type="PANTHER" id="PTHR35862">
    <property type="entry name" value="FELS-2 PROPHAGE PROTEIN"/>
    <property type="match status" value="1"/>
</dbReference>
<name>A0A076PT01_COMTE</name>
<feature type="domain" description="Baseplate J-like central" evidence="1">
    <location>
        <begin position="140"/>
        <end position="212"/>
    </location>
</feature>
<dbReference type="Pfam" id="PF26079">
    <property type="entry name" value="Baseplate_J_C"/>
    <property type="match status" value="1"/>
</dbReference>
<feature type="domain" description="Baseplate J-like C-terminal" evidence="2">
    <location>
        <begin position="218"/>
        <end position="298"/>
    </location>
</feature>
<dbReference type="KEGG" id="ctes:O987_23870"/>
<accession>A0A076PT01</accession>
<dbReference type="RefSeq" id="WP_043375003.1">
    <property type="nucleotide sequence ID" value="NZ_CP006704.1"/>
</dbReference>
<organism evidence="3 4">
    <name type="scientific">Comamonas testosteroni TK102</name>
    <dbReference type="NCBI Taxonomy" id="1392005"/>
    <lineage>
        <taxon>Bacteria</taxon>
        <taxon>Pseudomonadati</taxon>
        <taxon>Pseudomonadota</taxon>
        <taxon>Betaproteobacteria</taxon>
        <taxon>Burkholderiales</taxon>
        <taxon>Comamonadaceae</taxon>
        <taxon>Comamonas</taxon>
    </lineage>
</organism>
<dbReference type="AlphaFoldDB" id="A0A076PT01"/>
<dbReference type="PIRSF" id="PIRSF020481">
    <property type="entry name" value="BAP"/>
    <property type="match status" value="1"/>
</dbReference>
<dbReference type="InterPro" id="IPR014507">
    <property type="entry name" value="Baseplate_assembly_J_pred"/>
</dbReference>
<reference evidence="3 4" key="1">
    <citation type="journal article" date="2014" name="Genome Announc.">
        <title>Complete Genome Sequence of Polychlorinated Biphenyl Degrader Comamonas testosteroni TK102 (NBRC 109938).</title>
        <authorList>
            <person name="Fukuda K."/>
            <person name="Hosoyama A."/>
            <person name="Tsuchikane K."/>
            <person name="Ohji S."/>
            <person name="Yamazoe A."/>
            <person name="Fujita N."/>
            <person name="Shintani M."/>
            <person name="Kimbara K."/>
        </authorList>
    </citation>
    <scope>NUCLEOTIDE SEQUENCE [LARGE SCALE GENOMIC DNA]</scope>
    <source>
        <strain evidence="3">TK102</strain>
    </source>
</reference>
<evidence type="ECO:0000259" key="2">
    <source>
        <dbReference type="Pfam" id="PF26079"/>
    </source>
</evidence>
<gene>
    <name evidence="3" type="ORF">O987_23870</name>
</gene>
<evidence type="ECO:0000313" key="4">
    <source>
        <dbReference type="Proteomes" id="UP000028782"/>
    </source>
</evidence>
<dbReference type="PANTHER" id="PTHR35862:SF1">
    <property type="entry name" value="FELS-2 PROPHAGE PROTEIN"/>
    <property type="match status" value="1"/>
</dbReference>
<dbReference type="Pfam" id="PF26078">
    <property type="entry name" value="Baseplate_J_M"/>
    <property type="match status" value="1"/>
</dbReference>
<proteinExistence type="predicted"/>